<comment type="subcellular location">
    <subcellularLocation>
        <location evidence="2">Cytoplasm</location>
        <location evidence="2">Cytoskeleton</location>
        <location evidence="2">Cilium basal body</location>
    </subcellularLocation>
    <subcellularLocation>
        <location evidence="1">Cytoplasm</location>
        <location evidence="1">Cytoskeleton</location>
        <location evidence="1">Microtubule organizing center</location>
        <location evidence="1">Centrosome</location>
        <location evidence="1">Centriole</location>
    </subcellularLocation>
</comment>
<reference evidence="12 13" key="1">
    <citation type="submission" date="2019-01" db="EMBL/GenBank/DDBJ databases">
        <title>Draft Genome and Complete Hox-Cluster Characterization of the Sterlet Sturgeon (Acipenser ruthenus).</title>
        <authorList>
            <person name="Wei Q."/>
        </authorList>
    </citation>
    <scope>NUCLEOTIDE SEQUENCE [LARGE SCALE GENOMIC DNA]</scope>
    <source>
        <strain evidence="12">WHYD16114868_AA</strain>
        <tissue evidence="12">Blood</tissue>
    </source>
</reference>
<dbReference type="InterPro" id="IPR048959">
    <property type="entry name" value="ARMC9_ARM_dom"/>
</dbReference>
<dbReference type="FunFam" id="1.25.10.10:FF:000124">
    <property type="entry name" value="lisH domain-containing protein ARMC9 isoform X1"/>
    <property type="match status" value="1"/>
</dbReference>
<evidence type="ECO:0000256" key="3">
    <source>
        <dbReference type="ARBA" id="ARBA00021146"/>
    </source>
</evidence>
<evidence type="ECO:0000256" key="2">
    <source>
        <dbReference type="ARBA" id="ARBA00004120"/>
    </source>
</evidence>
<keyword evidence="13" id="KW-1185">Reference proteome</keyword>
<keyword evidence="7" id="KW-0966">Cell projection</keyword>
<evidence type="ECO:0000256" key="7">
    <source>
        <dbReference type="ARBA" id="ARBA00023273"/>
    </source>
</evidence>
<evidence type="ECO:0000256" key="4">
    <source>
        <dbReference type="ARBA" id="ARBA00022490"/>
    </source>
</evidence>
<evidence type="ECO:0000259" key="11">
    <source>
        <dbReference type="Pfam" id="PF23138"/>
    </source>
</evidence>
<proteinExistence type="predicted"/>
<organism evidence="12 13">
    <name type="scientific">Acipenser ruthenus</name>
    <name type="common">Sterlet sturgeon</name>
    <dbReference type="NCBI Taxonomy" id="7906"/>
    <lineage>
        <taxon>Eukaryota</taxon>
        <taxon>Metazoa</taxon>
        <taxon>Chordata</taxon>
        <taxon>Craniata</taxon>
        <taxon>Vertebrata</taxon>
        <taxon>Euteleostomi</taxon>
        <taxon>Actinopterygii</taxon>
        <taxon>Chondrostei</taxon>
        <taxon>Acipenseriformes</taxon>
        <taxon>Acipenseridae</taxon>
        <taxon>Acipenser</taxon>
    </lineage>
</organism>
<comment type="caution">
    <text evidence="12">The sequence shown here is derived from an EMBL/GenBank/DDBJ whole genome shotgun (WGS) entry which is preliminary data.</text>
</comment>
<dbReference type="PANTHER" id="PTHR14881">
    <property type="entry name" value="LISH DOMAIN-CONTAINING PROTEIN ARMC9"/>
    <property type="match status" value="1"/>
</dbReference>
<dbReference type="GO" id="GO:0097542">
    <property type="term" value="C:ciliary tip"/>
    <property type="evidence" value="ECO:0007669"/>
    <property type="project" value="TreeGrafter"/>
</dbReference>
<gene>
    <name evidence="12" type="ORF">EOD39_7685</name>
</gene>
<dbReference type="GO" id="GO:0060271">
    <property type="term" value="P:cilium assembly"/>
    <property type="evidence" value="ECO:0007669"/>
    <property type="project" value="InterPro"/>
</dbReference>
<dbReference type="InterPro" id="IPR048957">
    <property type="entry name" value="ARMC9_LisH"/>
</dbReference>
<keyword evidence="4" id="KW-0963">Cytoplasm</keyword>
<keyword evidence="8" id="KW-0175">Coiled coil</keyword>
<feature type="domain" description="LisH" evidence="10">
    <location>
        <begin position="439"/>
        <end position="558"/>
    </location>
</feature>
<evidence type="ECO:0000256" key="5">
    <source>
        <dbReference type="ARBA" id="ARBA00022794"/>
    </source>
</evidence>
<sequence length="848" mass="95498">MGDVLAYESDLLGLVKEYLAFGDLEETVKVFEKECKSKGKPVPKSARNVLRDSKTLIIQKDMITSFEDGDMKVFLDLWAEHVPAQVRDCDLLAQKLEFYLHVHFAIYPLKNSLGKLDREDLDERITHFKHYLETRGAALSQTTEFLPFYALPFVPNPTVHPSFKELFQLNIDSVVSLSATEALNSLQQQLLEAERKAATYMKKYNKMQADYHNLIGVTAELVDSLEATVNGRMITPEYLQNVYARLFSNQMRQSTAQSIDFTRPGTGYYSMSPYDNDGGYASSMLRASIAPPKSTDVPLLPSLAYKKLKKDLIYGTDRLKALLLQALRWRLTRSLHGEQRETVLQAYIGNDLLDCHSNHQRNVLQLLNSRSEVVRQYMARLINAFASLADGRMYLSQSPMLLTMLENTVKAEEKDSLSRENVLGALQKLSLRRSLQSVMIRGEIILWLVNLLEDADCLSDYTLEYAVALLMNLCLRTAGKKKCAEHAAHVLKVLSDLLGHDNHEIRPYVNGALYSILAIPSVREEARAMGMEELLRCFSKEGNAEMNRQIEFIIKQLNSEEVSEDGVDSDNEDEDEDDEVGVAVVKDSVVQNQDAMEADLDKEEVLQPQPRELSGETLLTTEYLGIMTNMVKAKRMMAPALSHIIDEPLQRPVTPSSHRTTFTQESRSSSDFHYSSNINRSKDTRSRHSARPPTQSGSRPNTSDYCSPAMSVDTEASRLFSPGSGINQQFEAFSLQSVSKQAPVEHNGHPISYSDYNPGFSSHPKIPQTPEVLSPSPRKHRTPTIAPQFSQSGPQQTSRPSSAGSSERSRQSKHFYRGIAKEANKVFRVLGLNKVFHVLGLNRVFHVF</sequence>
<feature type="compositionally biased region" description="Polar residues" evidence="9">
    <location>
        <begin position="653"/>
        <end position="679"/>
    </location>
</feature>
<dbReference type="Pfam" id="PF21051">
    <property type="entry name" value="ARMC9_LisH"/>
    <property type="match status" value="1"/>
</dbReference>
<evidence type="ECO:0000313" key="12">
    <source>
        <dbReference type="EMBL" id="RXM30689.1"/>
    </source>
</evidence>
<keyword evidence="6" id="KW-0206">Cytoskeleton</keyword>
<evidence type="ECO:0000256" key="1">
    <source>
        <dbReference type="ARBA" id="ARBA00004114"/>
    </source>
</evidence>
<evidence type="ECO:0000256" key="6">
    <source>
        <dbReference type="ARBA" id="ARBA00023212"/>
    </source>
</evidence>
<dbReference type="Pfam" id="PF21050">
    <property type="entry name" value="ARMC9_ARM"/>
    <property type="match status" value="1"/>
</dbReference>
<dbReference type="InterPro" id="IPR006594">
    <property type="entry name" value="LisH"/>
</dbReference>
<feature type="region of interest" description="Disordered" evidence="9">
    <location>
        <begin position="741"/>
        <end position="812"/>
    </location>
</feature>
<dbReference type="SUPFAM" id="SSF48371">
    <property type="entry name" value="ARM repeat"/>
    <property type="match status" value="1"/>
</dbReference>
<feature type="domain" description="ARMC9 CTLH-like" evidence="11">
    <location>
        <begin position="57"/>
        <end position="171"/>
    </location>
</feature>
<dbReference type="PANTHER" id="PTHR14881:SF4">
    <property type="entry name" value="LISH DOMAIN-CONTAINING PROTEIN ARMC9"/>
    <property type="match status" value="1"/>
</dbReference>
<feature type="region of interest" description="Disordered" evidence="9">
    <location>
        <begin position="647"/>
        <end position="709"/>
    </location>
</feature>
<dbReference type="Gene3D" id="1.25.10.10">
    <property type="entry name" value="Leucine-rich Repeat Variant"/>
    <property type="match status" value="1"/>
</dbReference>
<dbReference type="PROSITE" id="PS50896">
    <property type="entry name" value="LISH"/>
    <property type="match status" value="1"/>
</dbReference>
<keyword evidence="5" id="KW-0970">Cilium biogenesis/degradation</keyword>
<feature type="coiled-coil region" evidence="8">
    <location>
        <begin position="176"/>
        <end position="210"/>
    </location>
</feature>
<name>A0A444U6H5_ACIRT</name>
<dbReference type="InterPro" id="IPR056327">
    <property type="entry name" value="ARMC9_CTLH-like_dom"/>
</dbReference>
<dbReference type="InterPro" id="IPR011989">
    <property type="entry name" value="ARM-like"/>
</dbReference>
<dbReference type="Pfam" id="PF23138">
    <property type="entry name" value="CTLH_Armc9"/>
    <property type="match status" value="1"/>
</dbReference>
<evidence type="ECO:0000256" key="9">
    <source>
        <dbReference type="SAM" id="MobiDB-lite"/>
    </source>
</evidence>
<evidence type="ECO:0000259" key="10">
    <source>
        <dbReference type="Pfam" id="PF21050"/>
    </source>
</evidence>
<dbReference type="InterPro" id="IPR016024">
    <property type="entry name" value="ARM-type_fold"/>
</dbReference>
<evidence type="ECO:0000313" key="13">
    <source>
        <dbReference type="Proteomes" id="UP000289886"/>
    </source>
</evidence>
<dbReference type="Proteomes" id="UP000289886">
    <property type="component" value="Unassembled WGS sequence"/>
</dbReference>
<feature type="compositionally biased region" description="Polar residues" evidence="9">
    <location>
        <begin position="785"/>
        <end position="797"/>
    </location>
</feature>
<dbReference type="AlphaFoldDB" id="A0A444U6H5"/>
<dbReference type="InterPro" id="IPR040369">
    <property type="entry name" value="ARMC9"/>
</dbReference>
<feature type="compositionally biased region" description="Polar residues" evidence="9">
    <location>
        <begin position="692"/>
        <end position="705"/>
    </location>
</feature>
<evidence type="ECO:0000256" key="8">
    <source>
        <dbReference type="SAM" id="Coils"/>
    </source>
</evidence>
<dbReference type="GO" id="GO:0036064">
    <property type="term" value="C:ciliary basal body"/>
    <property type="evidence" value="ECO:0007669"/>
    <property type="project" value="InterPro"/>
</dbReference>
<dbReference type="GO" id="GO:0005814">
    <property type="term" value="C:centriole"/>
    <property type="evidence" value="ECO:0007669"/>
    <property type="project" value="UniProtKB-SubCell"/>
</dbReference>
<accession>A0A444U6H5</accession>
<dbReference type="EMBL" id="SCEB01215216">
    <property type="protein sequence ID" value="RXM30689.1"/>
    <property type="molecule type" value="Genomic_DNA"/>
</dbReference>
<protein>
    <recommendedName>
        <fullName evidence="3">LisH domain-containing protein ARMC9</fullName>
    </recommendedName>
</protein>